<dbReference type="InterPro" id="IPR000515">
    <property type="entry name" value="MetI-like"/>
</dbReference>
<feature type="transmembrane region" description="Helical" evidence="7">
    <location>
        <begin position="279"/>
        <end position="304"/>
    </location>
</feature>
<keyword evidence="2 7" id="KW-0813">Transport</keyword>
<dbReference type="SUPFAM" id="SSF161098">
    <property type="entry name" value="MetI-like"/>
    <property type="match status" value="1"/>
</dbReference>
<sequence length="313" mass="35449">MTNVVNARRKSFFRRLLDDMRLNWILYVLILPVFVYYIIFAYAPMYGIQLAFKDYRIKLGIMGSPWVGLEHFERFFSAYNFRQLLLNTLGISVYSLIAGFPIPIIFALMLNYLISNKLRKVVQMVSYAPYFISTVVICGMLTIFLDPNSGIFNTFRGFLGMEPVNALAKPEWFKSIYVWSGVWQGMGWSSIIYISALSGVDPQTHEAAIIDGATKVQRMIHVDLPAIKPTVVMLLILQMGSLMNVGFEKVYLLKNTLNQSASAIISTYTYEVGLINSDYGYSTAVGLFNSAINVILLVGANWFCKRVADESLF</sequence>
<keyword evidence="3" id="KW-1003">Cell membrane</keyword>
<keyword evidence="4 7" id="KW-0812">Transmembrane</keyword>
<dbReference type="PANTHER" id="PTHR43227:SF11">
    <property type="entry name" value="BLL4140 PROTEIN"/>
    <property type="match status" value="1"/>
</dbReference>
<reference evidence="9" key="2">
    <citation type="journal article" date="2021" name="PeerJ">
        <title>Extensive microbial diversity within the chicken gut microbiome revealed by metagenomics and culture.</title>
        <authorList>
            <person name="Gilroy R."/>
            <person name="Ravi A."/>
            <person name="Getino M."/>
            <person name="Pursley I."/>
            <person name="Horton D.L."/>
            <person name="Alikhan N.F."/>
            <person name="Baker D."/>
            <person name="Gharbi K."/>
            <person name="Hall N."/>
            <person name="Watson M."/>
            <person name="Adriaenssens E.M."/>
            <person name="Foster-Nyarko E."/>
            <person name="Jarju S."/>
            <person name="Secka A."/>
            <person name="Antonio M."/>
            <person name="Oren A."/>
            <person name="Chaudhuri R.R."/>
            <person name="La Ragione R."/>
            <person name="Hildebrand F."/>
            <person name="Pallen M.J."/>
        </authorList>
    </citation>
    <scope>NUCLEOTIDE SEQUENCE</scope>
    <source>
        <strain evidence="9">CHK183-6373</strain>
    </source>
</reference>
<reference evidence="9" key="1">
    <citation type="submission" date="2020-10" db="EMBL/GenBank/DDBJ databases">
        <authorList>
            <person name="Gilroy R."/>
        </authorList>
    </citation>
    <scope>NUCLEOTIDE SEQUENCE</scope>
    <source>
        <strain evidence="9">CHK183-6373</strain>
    </source>
</reference>
<organism evidence="9 10">
    <name type="scientific">Candidatus Ornithocaccomicrobium faecavium</name>
    <dbReference type="NCBI Taxonomy" id="2840890"/>
    <lineage>
        <taxon>Bacteria</taxon>
        <taxon>Bacillati</taxon>
        <taxon>Bacillota</taxon>
        <taxon>Clostridia</taxon>
        <taxon>Candidatus Ornithocaccomicrobium</taxon>
    </lineage>
</organism>
<feature type="transmembrane region" description="Helical" evidence="7">
    <location>
        <begin position="21"/>
        <end position="43"/>
    </location>
</feature>
<evidence type="ECO:0000313" key="10">
    <source>
        <dbReference type="Proteomes" id="UP000886884"/>
    </source>
</evidence>
<dbReference type="PROSITE" id="PS50928">
    <property type="entry name" value="ABC_TM1"/>
    <property type="match status" value="1"/>
</dbReference>
<feature type="transmembrane region" description="Helical" evidence="7">
    <location>
        <begin position="176"/>
        <end position="196"/>
    </location>
</feature>
<evidence type="ECO:0000256" key="3">
    <source>
        <dbReference type="ARBA" id="ARBA00022475"/>
    </source>
</evidence>
<dbReference type="Gene3D" id="1.10.3720.10">
    <property type="entry name" value="MetI-like"/>
    <property type="match status" value="1"/>
</dbReference>
<evidence type="ECO:0000256" key="5">
    <source>
        <dbReference type="ARBA" id="ARBA00022989"/>
    </source>
</evidence>
<dbReference type="GO" id="GO:0055085">
    <property type="term" value="P:transmembrane transport"/>
    <property type="evidence" value="ECO:0007669"/>
    <property type="project" value="InterPro"/>
</dbReference>
<evidence type="ECO:0000256" key="2">
    <source>
        <dbReference type="ARBA" id="ARBA00022448"/>
    </source>
</evidence>
<dbReference type="CDD" id="cd06261">
    <property type="entry name" value="TM_PBP2"/>
    <property type="match status" value="1"/>
</dbReference>
<dbReference type="Pfam" id="PF00528">
    <property type="entry name" value="BPD_transp_1"/>
    <property type="match status" value="1"/>
</dbReference>
<dbReference type="InterPro" id="IPR035906">
    <property type="entry name" value="MetI-like_sf"/>
</dbReference>
<dbReference type="InterPro" id="IPR050809">
    <property type="entry name" value="UgpAE/MalFG_permease"/>
</dbReference>
<evidence type="ECO:0000313" key="9">
    <source>
        <dbReference type="EMBL" id="HIV28344.1"/>
    </source>
</evidence>
<dbReference type="GO" id="GO:0005886">
    <property type="term" value="C:plasma membrane"/>
    <property type="evidence" value="ECO:0007669"/>
    <property type="project" value="UniProtKB-SubCell"/>
</dbReference>
<accession>A0A9D1TCV0</accession>
<dbReference type="EMBL" id="DVOT01000185">
    <property type="protein sequence ID" value="HIV28344.1"/>
    <property type="molecule type" value="Genomic_DNA"/>
</dbReference>
<gene>
    <name evidence="9" type="ORF">IAA64_10245</name>
</gene>
<comment type="similarity">
    <text evidence="7">Belongs to the binding-protein-dependent transport system permease family.</text>
</comment>
<evidence type="ECO:0000256" key="7">
    <source>
        <dbReference type="RuleBase" id="RU363032"/>
    </source>
</evidence>
<evidence type="ECO:0000256" key="6">
    <source>
        <dbReference type="ARBA" id="ARBA00023136"/>
    </source>
</evidence>
<protein>
    <submittedName>
        <fullName evidence="9">Sugar ABC transporter permease</fullName>
    </submittedName>
</protein>
<evidence type="ECO:0000256" key="1">
    <source>
        <dbReference type="ARBA" id="ARBA00004651"/>
    </source>
</evidence>
<feature type="transmembrane region" description="Helical" evidence="7">
    <location>
        <begin position="226"/>
        <end position="247"/>
    </location>
</feature>
<dbReference type="Proteomes" id="UP000886884">
    <property type="component" value="Unassembled WGS sequence"/>
</dbReference>
<keyword evidence="6 7" id="KW-0472">Membrane</keyword>
<evidence type="ECO:0000259" key="8">
    <source>
        <dbReference type="PROSITE" id="PS50928"/>
    </source>
</evidence>
<feature type="transmembrane region" description="Helical" evidence="7">
    <location>
        <begin position="125"/>
        <end position="145"/>
    </location>
</feature>
<dbReference type="PANTHER" id="PTHR43227">
    <property type="entry name" value="BLL4140 PROTEIN"/>
    <property type="match status" value="1"/>
</dbReference>
<feature type="domain" description="ABC transmembrane type-1" evidence="8">
    <location>
        <begin position="85"/>
        <end position="300"/>
    </location>
</feature>
<name>A0A9D1TCV0_9FIRM</name>
<dbReference type="AlphaFoldDB" id="A0A9D1TCV0"/>
<comment type="caution">
    <text evidence="9">The sequence shown here is derived from an EMBL/GenBank/DDBJ whole genome shotgun (WGS) entry which is preliminary data.</text>
</comment>
<proteinExistence type="inferred from homology"/>
<keyword evidence="5 7" id="KW-1133">Transmembrane helix</keyword>
<evidence type="ECO:0000256" key="4">
    <source>
        <dbReference type="ARBA" id="ARBA00022692"/>
    </source>
</evidence>
<comment type="subcellular location">
    <subcellularLocation>
        <location evidence="1 7">Cell membrane</location>
        <topology evidence="1 7">Multi-pass membrane protein</topology>
    </subcellularLocation>
</comment>
<feature type="transmembrane region" description="Helical" evidence="7">
    <location>
        <begin position="91"/>
        <end position="113"/>
    </location>
</feature>